<evidence type="ECO:0000313" key="3">
    <source>
        <dbReference type="Proteomes" id="UP001597063"/>
    </source>
</evidence>
<evidence type="ECO:0000313" key="2">
    <source>
        <dbReference type="EMBL" id="MFD0691358.1"/>
    </source>
</evidence>
<feature type="signal peptide" evidence="1">
    <location>
        <begin position="1"/>
        <end position="27"/>
    </location>
</feature>
<organism evidence="2 3">
    <name type="scientific">Actinomadura fibrosa</name>
    <dbReference type="NCBI Taxonomy" id="111802"/>
    <lineage>
        <taxon>Bacteria</taxon>
        <taxon>Bacillati</taxon>
        <taxon>Actinomycetota</taxon>
        <taxon>Actinomycetes</taxon>
        <taxon>Streptosporangiales</taxon>
        <taxon>Thermomonosporaceae</taxon>
        <taxon>Actinomadura</taxon>
    </lineage>
</organism>
<keyword evidence="1" id="KW-0732">Signal</keyword>
<name>A0ABW2Y0S5_9ACTN</name>
<reference evidence="3" key="1">
    <citation type="journal article" date="2019" name="Int. J. Syst. Evol. Microbiol.">
        <title>The Global Catalogue of Microorganisms (GCM) 10K type strain sequencing project: providing services to taxonomists for standard genome sequencing and annotation.</title>
        <authorList>
            <consortium name="The Broad Institute Genomics Platform"/>
            <consortium name="The Broad Institute Genome Sequencing Center for Infectious Disease"/>
            <person name="Wu L."/>
            <person name="Ma J."/>
        </authorList>
    </citation>
    <scope>NUCLEOTIDE SEQUENCE [LARGE SCALE GENOMIC DNA]</scope>
    <source>
        <strain evidence="3">JCM 9371</strain>
    </source>
</reference>
<sequence>MKRLALLFAASAALAAGALATAGAASAGEWPQPHAGFHAGAGHIDTGWGEDEGGNIDFADAGGYEAGY</sequence>
<protein>
    <submittedName>
        <fullName evidence="2">Uncharacterized protein</fullName>
    </submittedName>
</protein>
<dbReference type="Proteomes" id="UP001597063">
    <property type="component" value="Unassembled WGS sequence"/>
</dbReference>
<dbReference type="EMBL" id="JBHTGP010000028">
    <property type="protein sequence ID" value="MFD0691358.1"/>
    <property type="molecule type" value="Genomic_DNA"/>
</dbReference>
<comment type="caution">
    <text evidence="2">The sequence shown here is derived from an EMBL/GenBank/DDBJ whole genome shotgun (WGS) entry which is preliminary data.</text>
</comment>
<proteinExistence type="predicted"/>
<accession>A0ABW2Y0S5</accession>
<gene>
    <name evidence="2" type="ORF">ACFQZM_43195</name>
</gene>
<feature type="chain" id="PRO_5045850738" evidence="1">
    <location>
        <begin position="28"/>
        <end position="68"/>
    </location>
</feature>
<evidence type="ECO:0000256" key="1">
    <source>
        <dbReference type="SAM" id="SignalP"/>
    </source>
</evidence>
<dbReference type="RefSeq" id="WP_131760529.1">
    <property type="nucleotide sequence ID" value="NZ_CAACUY010000119.1"/>
</dbReference>
<keyword evidence="3" id="KW-1185">Reference proteome</keyword>